<protein>
    <recommendedName>
        <fullName evidence="9">Transmembrane protein</fullName>
    </recommendedName>
</protein>
<evidence type="ECO:0000313" key="7">
    <source>
        <dbReference type="EMBL" id="AFL48745.1"/>
    </source>
</evidence>
<dbReference type="PATRIC" id="fig|1185652.3.peg.148"/>
<dbReference type="Proteomes" id="UP000006180">
    <property type="component" value="Chromosome"/>
</dbReference>
<dbReference type="GO" id="GO:0005886">
    <property type="term" value="C:plasma membrane"/>
    <property type="evidence" value="ECO:0007669"/>
    <property type="project" value="UniProtKB-SubCell"/>
</dbReference>
<keyword evidence="5 6" id="KW-0472">Membrane</keyword>
<evidence type="ECO:0000256" key="1">
    <source>
        <dbReference type="ARBA" id="ARBA00004651"/>
    </source>
</evidence>
<evidence type="ECO:0000256" key="6">
    <source>
        <dbReference type="SAM" id="Phobius"/>
    </source>
</evidence>
<evidence type="ECO:0000256" key="4">
    <source>
        <dbReference type="ARBA" id="ARBA00022989"/>
    </source>
</evidence>
<evidence type="ECO:0000256" key="2">
    <source>
        <dbReference type="ARBA" id="ARBA00022475"/>
    </source>
</evidence>
<dbReference type="PANTHER" id="PTHR30086:SF20">
    <property type="entry name" value="ARGININE EXPORTER PROTEIN ARGO-RELATED"/>
    <property type="match status" value="1"/>
</dbReference>
<dbReference type="AlphaFoldDB" id="I3WYN9"/>
<dbReference type="HOGENOM" id="CLU_095995_1_0_5"/>
<dbReference type="GO" id="GO:0015171">
    <property type="term" value="F:amino acid transmembrane transporter activity"/>
    <property type="evidence" value="ECO:0007669"/>
    <property type="project" value="TreeGrafter"/>
</dbReference>
<keyword evidence="3 6" id="KW-0812">Transmembrane</keyword>
<name>I3WYN9_SINF2</name>
<evidence type="ECO:0000313" key="8">
    <source>
        <dbReference type="Proteomes" id="UP000006180"/>
    </source>
</evidence>
<comment type="subcellular location">
    <subcellularLocation>
        <location evidence="1">Cell membrane</location>
        <topology evidence="1">Multi-pass membrane protein</topology>
    </subcellularLocation>
</comment>
<gene>
    <name evidence="7" type="ORF">USDA257_c01450</name>
</gene>
<accession>I3WYN9</accession>
<reference evidence="7 8" key="1">
    <citation type="journal article" date="2012" name="J. Bacteriol.">
        <title>Complete genome sequence of the broad-host-range strain Sinorhizobium fredii USDA257.</title>
        <authorList>
            <person name="Schuldes J."/>
            <person name="Rodriguez Orbegoso M."/>
            <person name="Schmeisser C."/>
            <person name="Krishnan H.B."/>
            <person name="Daniel R."/>
            <person name="Streit W.R."/>
        </authorList>
    </citation>
    <scope>NUCLEOTIDE SEQUENCE [LARGE SCALE GENOMIC DNA]</scope>
    <source>
        <strain evidence="7 8">USDA 257</strain>
    </source>
</reference>
<dbReference type="PANTHER" id="PTHR30086">
    <property type="entry name" value="ARGININE EXPORTER PROTEIN ARGO"/>
    <property type="match status" value="1"/>
</dbReference>
<dbReference type="eggNOG" id="COG1280">
    <property type="taxonomic scope" value="Bacteria"/>
</dbReference>
<feature type="transmembrane region" description="Helical" evidence="6">
    <location>
        <begin position="179"/>
        <end position="199"/>
    </location>
</feature>
<dbReference type="KEGG" id="sfd:USDA257_c01450"/>
<feature type="transmembrane region" description="Helical" evidence="6">
    <location>
        <begin position="80"/>
        <end position="98"/>
    </location>
</feature>
<evidence type="ECO:0008006" key="9">
    <source>
        <dbReference type="Google" id="ProtNLM"/>
    </source>
</evidence>
<keyword evidence="2" id="KW-1003">Cell membrane</keyword>
<dbReference type="EMBL" id="CP003563">
    <property type="protein sequence ID" value="AFL48745.1"/>
    <property type="molecule type" value="Genomic_DNA"/>
</dbReference>
<evidence type="ECO:0000256" key="3">
    <source>
        <dbReference type="ARBA" id="ARBA00022692"/>
    </source>
</evidence>
<evidence type="ECO:0000256" key="5">
    <source>
        <dbReference type="ARBA" id="ARBA00023136"/>
    </source>
</evidence>
<organism evidence="7 8">
    <name type="scientific">Sinorhizobium fredii (strain USDA 257)</name>
    <dbReference type="NCBI Taxonomy" id="1185652"/>
    <lineage>
        <taxon>Bacteria</taxon>
        <taxon>Pseudomonadati</taxon>
        <taxon>Pseudomonadota</taxon>
        <taxon>Alphaproteobacteria</taxon>
        <taxon>Hyphomicrobiales</taxon>
        <taxon>Rhizobiaceae</taxon>
        <taxon>Sinorhizobium/Ensifer group</taxon>
        <taxon>Sinorhizobium</taxon>
    </lineage>
</organism>
<feature type="transmembrane region" description="Helical" evidence="6">
    <location>
        <begin position="54"/>
        <end position="73"/>
    </location>
</feature>
<keyword evidence="4 6" id="KW-1133">Transmembrane helix</keyword>
<dbReference type="InterPro" id="IPR001123">
    <property type="entry name" value="LeuE-type"/>
</dbReference>
<dbReference type="GO" id="GO:0033228">
    <property type="term" value="P:cysteine export across plasma membrane"/>
    <property type="evidence" value="ECO:0007669"/>
    <property type="project" value="TreeGrafter"/>
</dbReference>
<proteinExistence type="predicted"/>
<sequence length="200" mass="20832">MQLPKAEKPIMQPLPFALAILLLLATPGPTNTLLWLSGAAVGMRRSLPLLLGELGGYLTVIVPVAVIAAPLLSAHPAIGLVLKLAAACWRLFMAHALWTVKANAASERPIVPGQVFVTTLLNPKALIFTLVIMPQVGLQAMPPWLLGFAALTLSAGRCGSPAGTLLARLPRRPVGPRRIAAACLVAFSFGIAGSALASMV</sequence>
<feature type="transmembrane region" description="Helical" evidence="6">
    <location>
        <begin position="144"/>
        <end position="167"/>
    </location>
</feature>